<evidence type="ECO:0000256" key="1">
    <source>
        <dbReference type="ARBA" id="ARBA00022679"/>
    </source>
</evidence>
<name>A0A8E0NE16_9CAUL</name>
<protein>
    <recommendedName>
        <fullName evidence="2">Methyltransferase domain-containing protein</fullName>
    </recommendedName>
</protein>
<dbReference type="InterPro" id="IPR029063">
    <property type="entry name" value="SAM-dependent_MTases_sf"/>
</dbReference>
<dbReference type="InterPro" id="IPR041698">
    <property type="entry name" value="Methyltransf_25"/>
</dbReference>
<evidence type="ECO:0000313" key="4">
    <source>
        <dbReference type="Proteomes" id="UP000016569"/>
    </source>
</evidence>
<dbReference type="EMBL" id="BATC01000120">
    <property type="protein sequence ID" value="GAD60693.1"/>
    <property type="molecule type" value="Genomic_DNA"/>
</dbReference>
<dbReference type="PANTHER" id="PTHR43861">
    <property type="entry name" value="TRANS-ACONITATE 2-METHYLTRANSFERASE-RELATED"/>
    <property type="match status" value="1"/>
</dbReference>
<dbReference type="CDD" id="cd02440">
    <property type="entry name" value="AdoMet_MTases"/>
    <property type="match status" value="1"/>
</dbReference>
<accession>A0A8E0NE16</accession>
<evidence type="ECO:0000313" key="3">
    <source>
        <dbReference type="EMBL" id="GAD60693.1"/>
    </source>
</evidence>
<evidence type="ECO:0000259" key="2">
    <source>
        <dbReference type="Pfam" id="PF13649"/>
    </source>
</evidence>
<dbReference type="GO" id="GO:0016740">
    <property type="term" value="F:transferase activity"/>
    <property type="evidence" value="ECO:0007669"/>
    <property type="project" value="UniProtKB-KW"/>
</dbReference>
<sequence length="179" mass="19225">MVGAGGGLDTRAMARFAPGWRFTGVDPAAKMLDLARVVLGDEINPRVELIEGGVEAAPEGPFDGATLILVLGLIPDDGSKLRTLQEIRRRLKPGAAFVLVDRCDDADSPDFDRNIDRYIAYATASGVDPDTLGNARASHRANKAMATAARDEALLKEAGFSGVHTFYFAMNWQGWVAYA</sequence>
<feature type="domain" description="Methyltransferase" evidence="2">
    <location>
        <begin position="2"/>
        <end position="94"/>
    </location>
</feature>
<dbReference type="Pfam" id="PF13649">
    <property type="entry name" value="Methyltransf_25"/>
    <property type="match status" value="1"/>
</dbReference>
<dbReference type="SUPFAM" id="SSF53335">
    <property type="entry name" value="S-adenosyl-L-methionine-dependent methyltransferases"/>
    <property type="match status" value="1"/>
</dbReference>
<organism evidence="3 4">
    <name type="scientific">Brevundimonas abyssalis TAR-001</name>
    <dbReference type="NCBI Taxonomy" id="1391729"/>
    <lineage>
        <taxon>Bacteria</taxon>
        <taxon>Pseudomonadati</taxon>
        <taxon>Pseudomonadota</taxon>
        <taxon>Alphaproteobacteria</taxon>
        <taxon>Caulobacterales</taxon>
        <taxon>Caulobacteraceae</taxon>
        <taxon>Brevundimonas</taxon>
    </lineage>
</organism>
<dbReference type="Gene3D" id="3.40.50.150">
    <property type="entry name" value="Vaccinia Virus protein VP39"/>
    <property type="match status" value="1"/>
</dbReference>
<keyword evidence="4" id="KW-1185">Reference proteome</keyword>
<dbReference type="Proteomes" id="UP000016569">
    <property type="component" value="Unassembled WGS sequence"/>
</dbReference>
<comment type="caution">
    <text evidence="3">The sequence shown here is derived from an EMBL/GenBank/DDBJ whole genome shotgun (WGS) entry which is preliminary data.</text>
</comment>
<keyword evidence="1" id="KW-0808">Transferase</keyword>
<dbReference type="AlphaFoldDB" id="A0A8E0NE16"/>
<reference evidence="4" key="1">
    <citation type="journal article" date="2013" name="Genome Announc.">
        <title>Draft Genome Sequence of the Dimorphic Prosthecate Bacterium Brevundimonas abyssalis TAR-001T.</title>
        <authorList>
            <person name="Tsubouchi T."/>
            <person name="Nishi S."/>
            <person name="Usui K."/>
            <person name="Shimane Y."/>
            <person name="Takaki Y."/>
            <person name="Maruyama T."/>
            <person name="Hatada Y."/>
        </authorList>
    </citation>
    <scope>NUCLEOTIDE SEQUENCE [LARGE SCALE GENOMIC DNA]</scope>
    <source>
        <strain evidence="4">TAR-001</strain>
    </source>
</reference>
<proteinExistence type="predicted"/>
<gene>
    <name evidence="3" type="ORF">MBEBAB_2943</name>
</gene>